<gene>
    <name evidence="1" type="ORF">E6O51_20350</name>
</gene>
<keyword evidence="2" id="KW-1185">Reference proteome</keyword>
<evidence type="ECO:0000313" key="1">
    <source>
        <dbReference type="EMBL" id="THF55940.1"/>
    </source>
</evidence>
<evidence type="ECO:0000313" key="2">
    <source>
        <dbReference type="Proteomes" id="UP000307956"/>
    </source>
</evidence>
<name>A0A4S4ACP0_9RHOO</name>
<dbReference type="EMBL" id="SSOD01000022">
    <property type="protein sequence ID" value="THF55940.1"/>
    <property type="molecule type" value="Genomic_DNA"/>
</dbReference>
<dbReference type="RefSeq" id="WP_136386856.1">
    <property type="nucleotide sequence ID" value="NZ_SSOD01000022.1"/>
</dbReference>
<dbReference type="OrthoDB" id="9951329at2"/>
<comment type="caution">
    <text evidence="1">The sequence shown here is derived from an EMBL/GenBank/DDBJ whole genome shotgun (WGS) entry which is preliminary data.</text>
</comment>
<protein>
    <submittedName>
        <fullName evidence="1">Uncharacterized protein</fullName>
    </submittedName>
</protein>
<dbReference type="Proteomes" id="UP000307956">
    <property type="component" value="Unassembled WGS sequence"/>
</dbReference>
<reference evidence="1 2" key="1">
    <citation type="submission" date="2019-04" db="EMBL/GenBank/DDBJ databases">
        <title>Azoarcus rhizosphaerae sp. nov. isolated from rhizosphere of Ficus religiosa.</title>
        <authorList>
            <person name="Lin S.-Y."/>
            <person name="Hameed A."/>
            <person name="Hsu Y.-H."/>
            <person name="Young C.-C."/>
        </authorList>
    </citation>
    <scope>NUCLEOTIDE SEQUENCE [LARGE SCALE GENOMIC DNA]</scope>
    <source>
        <strain evidence="1 2">CC-YHH848</strain>
    </source>
</reference>
<dbReference type="AlphaFoldDB" id="A0A4S4ACP0"/>
<accession>A0A4S4ACP0</accession>
<organism evidence="1 2">
    <name type="scientific">Pseudothauera rhizosphaerae</name>
    <dbReference type="NCBI Taxonomy" id="2565932"/>
    <lineage>
        <taxon>Bacteria</taxon>
        <taxon>Pseudomonadati</taxon>
        <taxon>Pseudomonadota</taxon>
        <taxon>Betaproteobacteria</taxon>
        <taxon>Rhodocyclales</taxon>
        <taxon>Zoogloeaceae</taxon>
        <taxon>Pseudothauera</taxon>
    </lineage>
</organism>
<proteinExistence type="predicted"/>
<sequence length="62" mass="6658">MIALIEAHPDPAEIAAQLRRLTEFGIAKLLPSEGSDAIVQAFQDVVALACARADEKSREPGR</sequence>